<name>F2IYH7_POLGS</name>
<sequence>MATQITLPASGTLAAALRAFGRGLFETLEAFGRARAAAALYEKFALLSDEELARLGLSRDDVTRTIAARLDGKH</sequence>
<dbReference type="EMBL" id="CP002568">
    <property type="protein sequence ID" value="ADZ68490.1"/>
    <property type="molecule type" value="Genomic_DNA"/>
</dbReference>
<dbReference type="AlphaFoldDB" id="F2IYH7"/>
<keyword evidence="2" id="KW-1185">Reference proteome</keyword>
<reference evidence="1 2" key="1">
    <citation type="journal article" date="2011" name="J. Bacteriol.">
        <title>Complete genome sequence of Polymorphum gilvum SL003B-26A1T, a crude oil-degrading bacterium from oil-polluted saline soil.</title>
        <authorList>
            <person name="Li S.G."/>
            <person name="Tang Y.Q."/>
            <person name="Nie Y."/>
            <person name="Cai M."/>
            <person name="Wu X.L."/>
        </authorList>
    </citation>
    <scope>NUCLEOTIDE SEQUENCE [LARGE SCALE GENOMIC DNA]</scope>
    <source>
        <strain evidence="2">LMG 25793 / CGMCC 1.9160 / SL003B-26A1</strain>
    </source>
</reference>
<protein>
    <recommendedName>
        <fullName evidence="3">DUF1127 domain-containing protein</fullName>
    </recommendedName>
</protein>
<dbReference type="RefSeq" id="WP_013650814.1">
    <property type="nucleotide sequence ID" value="NC_015259.1"/>
</dbReference>
<evidence type="ECO:0008006" key="3">
    <source>
        <dbReference type="Google" id="ProtNLM"/>
    </source>
</evidence>
<dbReference type="HOGENOM" id="CLU_2684686_0_0_5"/>
<dbReference type="Proteomes" id="UP000008130">
    <property type="component" value="Chromosome"/>
</dbReference>
<gene>
    <name evidence="1" type="ordered locus">SL003B_0051</name>
</gene>
<proteinExistence type="predicted"/>
<dbReference type="STRING" id="991905.SL003B_0051"/>
<organism evidence="1 2">
    <name type="scientific">Polymorphum gilvum (strain LMG 25793 / CGMCC 1.9160 / SL003B-26A1)</name>
    <dbReference type="NCBI Taxonomy" id="991905"/>
    <lineage>
        <taxon>Bacteria</taxon>
        <taxon>Pseudomonadati</taxon>
        <taxon>Pseudomonadota</taxon>
        <taxon>Alphaproteobacteria</taxon>
        <taxon>Rhodobacterales</taxon>
        <taxon>Paracoccaceae</taxon>
        <taxon>Polymorphum</taxon>
    </lineage>
</organism>
<dbReference type="KEGG" id="pgv:SL003B_0051"/>
<accession>F2IYH7</accession>
<evidence type="ECO:0000313" key="2">
    <source>
        <dbReference type="Proteomes" id="UP000008130"/>
    </source>
</evidence>
<evidence type="ECO:0000313" key="1">
    <source>
        <dbReference type="EMBL" id="ADZ68490.1"/>
    </source>
</evidence>